<evidence type="ECO:0000313" key="2">
    <source>
        <dbReference type="EMBL" id="KAK3598401.1"/>
    </source>
</evidence>
<dbReference type="PROSITE" id="PS51257">
    <property type="entry name" value="PROKAR_LIPOPROTEIN"/>
    <property type="match status" value="1"/>
</dbReference>
<evidence type="ECO:0000313" key="3">
    <source>
        <dbReference type="Proteomes" id="UP001195483"/>
    </source>
</evidence>
<reference evidence="2" key="1">
    <citation type="journal article" date="2021" name="Genome Biol. Evol.">
        <title>A High-Quality Reference Genome for a Parasitic Bivalve with Doubly Uniparental Inheritance (Bivalvia: Unionida).</title>
        <authorList>
            <person name="Smith C.H."/>
        </authorList>
    </citation>
    <scope>NUCLEOTIDE SEQUENCE</scope>
    <source>
        <strain evidence="2">CHS0354</strain>
    </source>
</reference>
<reference evidence="2" key="2">
    <citation type="journal article" date="2021" name="Genome Biol. Evol.">
        <title>Developing a high-quality reference genome for a parasitic bivalve with doubly uniparental inheritance (Bivalvia: Unionida).</title>
        <authorList>
            <person name="Smith C.H."/>
        </authorList>
    </citation>
    <scope>NUCLEOTIDE SEQUENCE</scope>
    <source>
        <strain evidence="2">CHS0354</strain>
        <tissue evidence="2">Mantle</tissue>
    </source>
</reference>
<protein>
    <submittedName>
        <fullName evidence="2">Uncharacterized protein</fullName>
    </submittedName>
</protein>
<evidence type="ECO:0000256" key="1">
    <source>
        <dbReference type="SAM" id="SignalP"/>
    </source>
</evidence>
<dbReference type="AlphaFoldDB" id="A0AAE0SUM0"/>
<organism evidence="2 3">
    <name type="scientific">Potamilus streckersoni</name>
    <dbReference type="NCBI Taxonomy" id="2493646"/>
    <lineage>
        <taxon>Eukaryota</taxon>
        <taxon>Metazoa</taxon>
        <taxon>Spiralia</taxon>
        <taxon>Lophotrochozoa</taxon>
        <taxon>Mollusca</taxon>
        <taxon>Bivalvia</taxon>
        <taxon>Autobranchia</taxon>
        <taxon>Heteroconchia</taxon>
        <taxon>Palaeoheterodonta</taxon>
        <taxon>Unionida</taxon>
        <taxon>Unionoidea</taxon>
        <taxon>Unionidae</taxon>
        <taxon>Ambleminae</taxon>
        <taxon>Lampsilini</taxon>
        <taxon>Potamilus</taxon>
    </lineage>
</organism>
<dbReference type="EMBL" id="JAEAOA010001202">
    <property type="protein sequence ID" value="KAK3598401.1"/>
    <property type="molecule type" value="Genomic_DNA"/>
</dbReference>
<name>A0AAE0SUM0_9BIVA</name>
<dbReference type="Proteomes" id="UP001195483">
    <property type="component" value="Unassembled WGS sequence"/>
</dbReference>
<keyword evidence="3" id="KW-1185">Reference proteome</keyword>
<feature type="chain" id="PRO_5042021159" evidence="1">
    <location>
        <begin position="26"/>
        <end position="92"/>
    </location>
</feature>
<keyword evidence="1" id="KW-0732">Signal</keyword>
<feature type="signal peptide" evidence="1">
    <location>
        <begin position="1"/>
        <end position="25"/>
    </location>
</feature>
<reference evidence="2" key="3">
    <citation type="submission" date="2023-05" db="EMBL/GenBank/DDBJ databases">
        <authorList>
            <person name="Smith C.H."/>
        </authorList>
    </citation>
    <scope>NUCLEOTIDE SEQUENCE</scope>
    <source>
        <strain evidence="2">CHS0354</strain>
        <tissue evidence="2">Mantle</tissue>
    </source>
</reference>
<gene>
    <name evidence="2" type="ORF">CHS0354_019804</name>
</gene>
<sequence>MKMKAILLVLLACIVGFEYFAAGLGSSFSCIGHSCYGGSGGNEGYGGYGKIGGYGGYGRYSGGPGWWYGGGTRPRSELIFGGGGYSKFHGRY</sequence>
<comment type="caution">
    <text evidence="2">The sequence shown here is derived from an EMBL/GenBank/DDBJ whole genome shotgun (WGS) entry which is preliminary data.</text>
</comment>
<accession>A0AAE0SUM0</accession>
<proteinExistence type="predicted"/>